<evidence type="ECO:0000259" key="2">
    <source>
        <dbReference type="Pfam" id="PF07859"/>
    </source>
</evidence>
<sequence length="316" mass="35353">MKKRIPLEKAALQVCIDSEKQPRIYQLTPRQGRIKLDEVQDAPVAMYPASVCTVNFDTGRWGIIRVFIVRPENYTGNSGTIFYIHGAGWVFGNFHTHEKLVRELAARTGSLVVFPEYSLSPEAKYPVAIEQCYRLLCLLPAFTYGTGGPFNLERLTVAGDSAGGNMAAALTLMAKYRNGPRIHRQLLFYPVTDACFDTCTYMKFAKDYYLYRDGMIWFWNQYTANEAERAQITASPLRACPEQLAGLPAALIINGEADVLRDDGEAYASKLLLAGVDVTAVRIRATIHDFVMLNALDQTNACRAAMDLAVSWLERK</sequence>
<proteinExistence type="predicted"/>
<reference evidence="4" key="2">
    <citation type="submission" date="2023-01" db="EMBL/GenBank/DDBJ databases">
        <title>Human gut microbiome strain richness.</title>
        <authorList>
            <person name="Chen-Liaw A."/>
        </authorList>
    </citation>
    <scope>NUCLEOTIDE SEQUENCE</scope>
    <source>
        <strain evidence="4">B1_m1001713B170214d0_201011</strain>
    </source>
</reference>
<dbReference type="Gene3D" id="3.40.50.1820">
    <property type="entry name" value="alpha/beta hydrolase"/>
    <property type="match status" value="1"/>
</dbReference>
<evidence type="ECO:0000313" key="3">
    <source>
        <dbReference type="EMBL" id="MCK0086472.1"/>
    </source>
</evidence>
<protein>
    <submittedName>
        <fullName evidence="3">Alpha/beta hydrolase</fullName>
    </submittedName>
</protein>
<dbReference type="EMBL" id="JAINVB010000001">
    <property type="protein sequence ID" value="MCK0086472.1"/>
    <property type="molecule type" value="Genomic_DNA"/>
</dbReference>
<comment type="caution">
    <text evidence="3">The sequence shown here is derived from an EMBL/GenBank/DDBJ whole genome shotgun (WGS) entry which is preliminary data.</text>
</comment>
<dbReference type="Proteomes" id="UP001300871">
    <property type="component" value="Unassembled WGS sequence"/>
</dbReference>
<feature type="domain" description="Alpha/beta hydrolase fold-3" evidence="2">
    <location>
        <begin position="81"/>
        <end position="291"/>
    </location>
</feature>
<dbReference type="PANTHER" id="PTHR48081:SF8">
    <property type="entry name" value="ALPHA_BETA HYDROLASE FOLD-3 DOMAIN-CONTAINING PROTEIN-RELATED"/>
    <property type="match status" value="1"/>
</dbReference>
<evidence type="ECO:0000256" key="1">
    <source>
        <dbReference type="ARBA" id="ARBA00022801"/>
    </source>
</evidence>
<gene>
    <name evidence="3" type="ORF">K5I21_11440</name>
    <name evidence="4" type="ORF">PM006_15725</name>
</gene>
<dbReference type="InterPro" id="IPR050300">
    <property type="entry name" value="GDXG_lipolytic_enzyme"/>
</dbReference>
<organism evidence="3 5">
    <name type="scientific">Clostridium symbiosum</name>
    <name type="common">Bacteroides symbiosus</name>
    <dbReference type="NCBI Taxonomy" id="1512"/>
    <lineage>
        <taxon>Bacteria</taxon>
        <taxon>Bacillati</taxon>
        <taxon>Bacillota</taxon>
        <taxon>Clostridia</taxon>
        <taxon>Lachnospirales</taxon>
        <taxon>Lachnospiraceae</taxon>
        <taxon>Otoolea</taxon>
    </lineage>
</organism>
<keyword evidence="1 3" id="KW-0378">Hydrolase</keyword>
<dbReference type="InterPro" id="IPR029058">
    <property type="entry name" value="AB_hydrolase_fold"/>
</dbReference>
<dbReference type="EMBL" id="JAQLGM010000044">
    <property type="protein sequence ID" value="MDB2001654.1"/>
    <property type="molecule type" value="Genomic_DNA"/>
</dbReference>
<dbReference type="AlphaFoldDB" id="A0AAW5F5D0"/>
<reference evidence="3" key="1">
    <citation type="journal article" date="2022" name="Cell Host Microbe">
        <title>Colonization of the live biotherapeutic product VE303 and modulation of the microbiota and metabolites in healthy volunteers.</title>
        <authorList>
            <person name="Dsouza M."/>
            <person name="Menon R."/>
            <person name="Crossette E."/>
            <person name="Bhattarai S.K."/>
            <person name="Schneider J."/>
            <person name="Kim Y.G."/>
            <person name="Reddy S."/>
            <person name="Caballero S."/>
            <person name="Felix C."/>
            <person name="Cornacchione L."/>
            <person name="Hendrickson J."/>
            <person name="Watson A.R."/>
            <person name="Minot S.S."/>
            <person name="Greenfield N."/>
            <person name="Schopf L."/>
            <person name="Szabady R."/>
            <person name="Patarroyo J."/>
            <person name="Smith W."/>
            <person name="Harrison P."/>
            <person name="Kuijper E.J."/>
            <person name="Kelly C.P."/>
            <person name="Olle B."/>
            <person name="Bobilev D."/>
            <person name="Silber J.L."/>
            <person name="Bucci V."/>
            <person name="Roberts B."/>
            <person name="Faith J."/>
            <person name="Norman J.M."/>
        </authorList>
    </citation>
    <scope>NUCLEOTIDE SEQUENCE</scope>
    <source>
        <strain evidence="3">VE303-04</strain>
    </source>
</reference>
<dbReference type="RefSeq" id="WP_215629413.1">
    <property type="nucleotide sequence ID" value="NZ_JAINVB010000001.1"/>
</dbReference>
<accession>A0AAW5F5D0</accession>
<dbReference type="PANTHER" id="PTHR48081">
    <property type="entry name" value="AB HYDROLASE SUPERFAMILY PROTEIN C4A8.06C"/>
    <property type="match status" value="1"/>
</dbReference>
<dbReference type="InterPro" id="IPR013094">
    <property type="entry name" value="AB_hydrolase_3"/>
</dbReference>
<dbReference type="Proteomes" id="UP001203136">
    <property type="component" value="Unassembled WGS sequence"/>
</dbReference>
<dbReference type="GO" id="GO:0016787">
    <property type="term" value="F:hydrolase activity"/>
    <property type="evidence" value="ECO:0007669"/>
    <property type="project" value="UniProtKB-KW"/>
</dbReference>
<dbReference type="Pfam" id="PF07859">
    <property type="entry name" value="Abhydrolase_3"/>
    <property type="match status" value="1"/>
</dbReference>
<name>A0AAW5F5D0_CLOSY</name>
<evidence type="ECO:0000313" key="4">
    <source>
        <dbReference type="EMBL" id="MDB2001654.1"/>
    </source>
</evidence>
<evidence type="ECO:0000313" key="5">
    <source>
        <dbReference type="Proteomes" id="UP001203136"/>
    </source>
</evidence>
<dbReference type="SUPFAM" id="SSF53474">
    <property type="entry name" value="alpha/beta-Hydrolases"/>
    <property type="match status" value="1"/>
</dbReference>